<keyword evidence="1" id="KW-0812">Transmembrane</keyword>
<dbReference type="OrthoDB" id="329514at2"/>
<name>A0A2T6BVT0_9FLAO</name>
<evidence type="ECO:0000256" key="1">
    <source>
        <dbReference type="SAM" id="Phobius"/>
    </source>
</evidence>
<feature type="transmembrane region" description="Helical" evidence="1">
    <location>
        <begin position="86"/>
        <end position="106"/>
    </location>
</feature>
<dbReference type="Proteomes" id="UP000244090">
    <property type="component" value="Unassembled WGS sequence"/>
</dbReference>
<accession>A0A2T6BVT0</accession>
<reference evidence="2 3" key="1">
    <citation type="submission" date="2018-04" db="EMBL/GenBank/DDBJ databases">
        <title>Genomic Encyclopedia of Archaeal and Bacterial Type Strains, Phase II (KMG-II): from individual species to whole genera.</title>
        <authorList>
            <person name="Goeker M."/>
        </authorList>
    </citation>
    <scope>NUCLEOTIDE SEQUENCE [LARGE SCALE GENOMIC DNA]</scope>
    <source>
        <strain evidence="2 3">DSM 25731</strain>
    </source>
</reference>
<dbReference type="EMBL" id="QBKT01000007">
    <property type="protein sequence ID" value="PTX60188.1"/>
    <property type="molecule type" value="Genomic_DNA"/>
</dbReference>
<protein>
    <recommendedName>
        <fullName evidence="4">50S ribosomal protein L27</fullName>
    </recommendedName>
</protein>
<keyword evidence="3" id="KW-1185">Reference proteome</keyword>
<organism evidence="2 3">
    <name type="scientific">Kordia periserrulae</name>
    <dbReference type="NCBI Taxonomy" id="701523"/>
    <lineage>
        <taxon>Bacteria</taxon>
        <taxon>Pseudomonadati</taxon>
        <taxon>Bacteroidota</taxon>
        <taxon>Flavobacteriia</taxon>
        <taxon>Flavobacteriales</taxon>
        <taxon>Flavobacteriaceae</taxon>
        <taxon>Kordia</taxon>
    </lineage>
</organism>
<feature type="transmembrane region" description="Helical" evidence="1">
    <location>
        <begin position="44"/>
        <end position="66"/>
    </location>
</feature>
<evidence type="ECO:0008006" key="4">
    <source>
        <dbReference type="Google" id="ProtNLM"/>
    </source>
</evidence>
<gene>
    <name evidence="2" type="ORF">C8N46_107195</name>
</gene>
<feature type="transmembrane region" description="Helical" evidence="1">
    <location>
        <begin position="118"/>
        <end position="139"/>
    </location>
</feature>
<dbReference type="RefSeq" id="WP_108115790.1">
    <property type="nucleotide sequence ID" value="NZ_QBKT01000007.1"/>
</dbReference>
<keyword evidence="1" id="KW-1133">Transmembrane helix</keyword>
<comment type="caution">
    <text evidence="2">The sequence shown here is derived from an EMBL/GenBank/DDBJ whole genome shotgun (WGS) entry which is preliminary data.</text>
</comment>
<keyword evidence="1" id="KW-0472">Membrane</keyword>
<feature type="transmembrane region" description="Helical" evidence="1">
    <location>
        <begin position="12"/>
        <end position="32"/>
    </location>
</feature>
<proteinExistence type="predicted"/>
<evidence type="ECO:0000313" key="2">
    <source>
        <dbReference type="EMBL" id="PTX60188.1"/>
    </source>
</evidence>
<sequence>MYDAIKTLHSYFAYFVLLMLIVAVVNAIIGFTTNKKFTAKDLRISLFALIFTHLQLVVGIILYFVSLKGFTMIQQNGMKLDSASRLLALEHPLVGILAIIFITIGWSKHKKQETAKRAYGKIALFYGIGLLLILSRLPWKDWWNLY</sequence>
<evidence type="ECO:0000313" key="3">
    <source>
        <dbReference type="Proteomes" id="UP000244090"/>
    </source>
</evidence>
<dbReference type="AlphaFoldDB" id="A0A2T6BVT0"/>